<accession>F7A8X9</accession>
<dbReference type="Ensembl" id="ENSCINT00000023901.2">
    <property type="protein sequence ID" value="ENSCINP00000023655.2"/>
    <property type="gene ID" value="ENSCING00000019019.1"/>
</dbReference>
<dbReference type="SUPFAM" id="SSF52096">
    <property type="entry name" value="ClpP/crotonase"/>
    <property type="match status" value="1"/>
</dbReference>
<dbReference type="Gene3D" id="3.90.226.10">
    <property type="entry name" value="2-enoyl-CoA Hydratase, Chain A, domain 1"/>
    <property type="match status" value="1"/>
</dbReference>
<evidence type="ECO:0000256" key="2">
    <source>
        <dbReference type="ARBA" id="ARBA00023140"/>
    </source>
</evidence>
<dbReference type="HOGENOM" id="CLU_009834_9_0_1"/>
<evidence type="ECO:0000313" key="5">
    <source>
        <dbReference type="Proteomes" id="UP000008144"/>
    </source>
</evidence>
<protein>
    <submittedName>
        <fullName evidence="4">Uncharacterized protein</fullName>
    </submittedName>
</protein>
<dbReference type="Pfam" id="PF00378">
    <property type="entry name" value="ECH_1"/>
    <property type="match status" value="1"/>
</dbReference>
<reference evidence="4" key="4">
    <citation type="submission" date="2025-09" db="UniProtKB">
        <authorList>
            <consortium name="Ensembl"/>
        </authorList>
    </citation>
    <scope>IDENTIFICATION</scope>
</reference>
<dbReference type="STRING" id="7719.ENSCINP00000023655"/>
<evidence type="ECO:0000256" key="1">
    <source>
        <dbReference type="ARBA" id="ARBA00004275"/>
    </source>
</evidence>
<dbReference type="GO" id="GO:0005777">
    <property type="term" value="C:peroxisome"/>
    <property type="evidence" value="ECO:0000318"/>
    <property type="project" value="GO_Central"/>
</dbReference>
<dbReference type="InterPro" id="IPR051053">
    <property type="entry name" value="ECH/Chromodomain_protein"/>
</dbReference>
<organism evidence="4 5">
    <name type="scientific">Ciona intestinalis</name>
    <name type="common">Transparent sea squirt</name>
    <name type="synonym">Ascidia intestinalis</name>
    <dbReference type="NCBI Taxonomy" id="7719"/>
    <lineage>
        <taxon>Eukaryota</taxon>
        <taxon>Metazoa</taxon>
        <taxon>Chordata</taxon>
        <taxon>Tunicata</taxon>
        <taxon>Ascidiacea</taxon>
        <taxon>Phlebobranchia</taxon>
        <taxon>Cionidae</taxon>
        <taxon>Ciona</taxon>
    </lineage>
</organism>
<proteinExistence type="predicted"/>
<reference evidence="4" key="2">
    <citation type="journal article" date="2008" name="Genome Biol.">
        <title>Improved genome assembly and evidence-based global gene model set for the chordate Ciona intestinalis: new insight into intron and operon populations.</title>
        <authorList>
            <person name="Satou Y."/>
            <person name="Mineta K."/>
            <person name="Ogasawara M."/>
            <person name="Sasakura Y."/>
            <person name="Shoguchi E."/>
            <person name="Ueno K."/>
            <person name="Yamada L."/>
            <person name="Matsumoto J."/>
            <person name="Wasserscheid J."/>
            <person name="Dewar K."/>
            <person name="Wiley G.B."/>
            <person name="Macmil S.L."/>
            <person name="Roe B.A."/>
            <person name="Zeller R.W."/>
            <person name="Hastings K.E."/>
            <person name="Lemaire P."/>
            <person name="Lindquist E."/>
            <person name="Endo T."/>
            <person name="Hotta K."/>
            <person name="Inaba K."/>
        </authorList>
    </citation>
    <scope>NUCLEOTIDE SEQUENCE [LARGE SCALE GENOMIC DNA]</scope>
    <source>
        <strain evidence="4">wild type</strain>
    </source>
</reference>
<name>F7A8X9_CIOIN</name>
<evidence type="ECO:0000313" key="4">
    <source>
        <dbReference type="Ensembl" id="ENSCINP00000023655.2"/>
    </source>
</evidence>
<dbReference type="CDD" id="cd06558">
    <property type="entry name" value="crotonase-like"/>
    <property type="match status" value="1"/>
</dbReference>
<sequence>MFYKYISFEIKEGYAILRFNRPQRKNAIIPEMQVALTHHLNQLESDESVKVVVLTGTGEYYTSGADFLGGNSMPGDVVDSLQIFKDLVDRLITFPKPIIAAVNGPAIGMGVTTLPLCDVVYASSSSTFITPFSRIAAAPEGCSSYTFSKAMGYAKANEMLLFNRTLSAQEAYTAGLVTEVFPKEVFKAEVQKRVEEIIDNP</sequence>
<dbReference type="EMBL" id="EAAA01001712">
    <property type="status" value="NOT_ANNOTATED_CDS"/>
    <property type="molecule type" value="Genomic_DNA"/>
</dbReference>
<keyword evidence="5" id="KW-1185">Reference proteome</keyword>
<dbReference type="Proteomes" id="UP000008144">
    <property type="component" value="Chromosome 3"/>
</dbReference>
<dbReference type="InParanoid" id="F7A8X9"/>
<reference evidence="5" key="1">
    <citation type="journal article" date="2002" name="Science">
        <title>The draft genome of Ciona intestinalis: insights into chordate and vertebrate origins.</title>
        <authorList>
            <person name="Dehal P."/>
            <person name="Satou Y."/>
            <person name="Campbell R.K."/>
            <person name="Chapman J."/>
            <person name="Degnan B."/>
            <person name="De Tomaso A."/>
            <person name="Davidson B."/>
            <person name="Di Gregorio A."/>
            <person name="Gelpke M."/>
            <person name="Goodstein D.M."/>
            <person name="Harafuji N."/>
            <person name="Hastings K.E."/>
            <person name="Ho I."/>
            <person name="Hotta K."/>
            <person name="Huang W."/>
            <person name="Kawashima T."/>
            <person name="Lemaire P."/>
            <person name="Martinez D."/>
            <person name="Meinertzhagen I.A."/>
            <person name="Necula S."/>
            <person name="Nonaka M."/>
            <person name="Putnam N."/>
            <person name="Rash S."/>
            <person name="Saiga H."/>
            <person name="Satake M."/>
            <person name="Terry A."/>
            <person name="Yamada L."/>
            <person name="Wang H.G."/>
            <person name="Awazu S."/>
            <person name="Azumi K."/>
            <person name="Boore J."/>
            <person name="Branno M."/>
            <person name="Chin-Bow S."/>
            <person name="DeSantis R."/>
            <person name="Doyle S."/>
            <person name="Francino P."/>
            <person name="Keys D.N."/>
            <person name="Haga S."/>
            <person name="Hayashi H."/>
            <person name="Hino K."/>
            <person name="Imai K.S."/>
            <person name="Inaba K."/>
            <person name="Kano S."/>
            <person name="Kobayashi K."/>
            <person name="Kobayashi M."/>
            <person name="Lee B.I."/>
            <person name="Makabe K.W."/>
            <person name="Manohar C."/>
            <person name="Matassi G."/>
            <person name="Medina M."/>
            <person name="Mochizuki Y."/>
            <person name="Mount S."/>
            <person name="Morishita T."/>
            <person name="Miura S."/>
            <person name="Nakayama A."/>
            <person name="Nishizaka S."/>
            <person name="Nomoto H."/>
            <person name="Ohta F."/>
            <person name="Oishi K."/>
            <person name="Rigoutsos I."/>
            <person name="Sano M."/>
            <person name="Sasaki A."/>
            <person name="Sasakura Y."/>
            <person name="Shoguchi E."/>
            <person name="Shin-i T."/>
            <person name="Spagnuolo A."/>
            <person name="Stainier D."/>
            <person name="Suzuki M.M."/>
            <person name="Tassy O."/>
            <person name="Takatori N."/>
            <person name="Tokuoka M."/>
            <person name="Yagi K."/>
            <person name="Yoshizaki F."/>
            <person name="Wada S."/>
            <person name="Zhang C."/>
            <person name="Hyatt P.D."/>
            <person name="Larimer F."/>
            <person name="Detter C."/>
            <person name="Doggett N."/>
            <person name="Glavina T."/>
            <person name="Hawkins T."/>
            <person name="Richardson P."/>
            <person name="Lucas S."/>
            <person name="Kohara Y."/>
            <person name="Levine M."/>
            <person name="Satoh N."/>
            <person name="Rokhsar D.S."/>
        </authorList>
    </citation>
    <scope>NUCLEOTIDE SEQUENCE [LARGE SCALE GENOMIC DNA]</scope>
</reference>
<dbReference type="GO" id="GO:0005739">
    <property type="term" value="C:mitochondrion"/>
    <property type="evidence" value="ECO:0000318"/>
    <property type="project" value="GO_Central"/>
</dbReference>
<dbReference type="InterPro" id="IPR029045">
    <property type="entry name" value="ClpP/crotonase-like_dom_sf"/>
</dbReference>
<dbReference type="PANTHER" id="PTHR43684:SF1">
    <property type="entry name" value="ENOYL-COA DELTA ISOMERASE 2"/>
    <property type="match status" value="1"/>
</dbReference>
<dbReference type="PANTHER" id="PTHR43684">
    <property type="match status" value="1"/>
</dbReference>
<reference evidence="4" key="3">
    <citation type="submission" date="2025-08" db="UniProtKB">
        <authorList>
            <consortium name="Ensembl"/>
        </authorList>
    </citation>
    <scope>IDENTIFICATION</scope>
</reference>
<dbReference type="AlphaFoldDB" id="F7A8X9"/>
<keyword evidence="3" id="KW-0413">Isomerase</keyword>
<comment type="subcellular location">
    <subcellularLocation>
        <location evidence="1">Peroxisome</location>
    </subcellularLocation>
</comment>
<dbReference type="InterPro" id="IPR001753">
    <property type="entry name" value="Enoyl-CoA_hydra/iso"/>
</dbReference>
<keyword evidence="2" id="KW-0576">Peroxisome</keyword>
<dbReference type="GeneTree" id="ENSGT00940000168171"/>
<dbReference type="GO" id="GO:0004165">
    <property type="term" value="F:delta(3)-delta(2)-enoyl-CoA isomerase activity"/>
    <property type="evidence" value="ECO:0000318"/>
    <property type="project" value="GO_Central"/>
</dbReference>
<evidence type="ECO:0000256" key="3">
    <source>
        <dbReference type="ARBA" id="ARBA00023235"/>
    </source>
</evidence>
<dbReference type="OMA" id="FQAIMDF"/>